<gene>
    <name evidence="2" type="ORF">COB67_04000</name>
</gene>
<feature type="transmembrane region" description="Helical" evidence="1">
    <location>
        <begin position="185"/>
        <end position="204"/>
    </location>
</feature>
<sequence length="258" mass="29835">MFRSKTLNFRILSVLLGISLVITLVIKFYFIPKVDQFIELSIEHDMKANMKSFEKVIHTVAKAADGDKAVVRRALLAIHNDRDIPIQLRRSESIMRQYGRFPGKAPQNSLEKQVFQSGNPNFIVHRDKFQYIYPLKAIEVCTTCHLSTENAEEQIKVGYVVGLAIAEVPKSILLENKLLFFVKDLFVLNITMIFLIMLILYLFVQQIIIIPIQGFKSHLADSLLEKYRDDDENLLQGPAENEIETMEFYLKELKRLTK</sequence>
<evidence type="ECO:0008006" key="4">
    <source>
        <dbReference type="Google" id="ProtNLM"/>
    </source>
</evidence>
<reference evidence="3" key="1">
    <citation type="submission" date="2017-08" db="EMBL/GenBank/DDBJ databases">
        <title>A dynamic microbial community with high functional redundancy inhabits the cold, oxic subseafloor aquifer.</title>
        <authorList>
            <person name="Tully B.J."/>
            <person name="Wheat C.G."/>
            <person name="Glazer B.T."/>
            <person name="Huber J.A."/>
        </authorList>
    </citation>
    <scope>NUCLEOTIDE SEQUENCE [LARGE SCALE GENOMIC DNA]</scope>
</reference>
<organism evidence="2 3">
    <name type="scientific">SAR324 cluster bacterium</name>
    <dbReference type="NCBI Taxonomy" id="2024889"/>
    <lineage>
        <taxon>Bacteria</taxon>
        <taxon>Deltaproteobacteria</taxon>
        <taxon>SAR324 cluster</taxon>
    </lineage>
</organism>
<dbReference type="EMBL" id="NVSR01000013">
    <property type="protein sequence ID" value="PCI29528.1"/>
    <property type="molecule type" value="Genomic_DNA"/>
</dbReference>
<proteinExistence type="predicted"/>
<dbReference type="AlphaFoldDB" id="A0A2A4T7M0"/>
<keyword evidence="1" id="KW-0812">Transmembrane</keyword>
<keyword evidence="1" id="KW-1133">Transmembrane helix</keyword>
<evidence type="ECO:0000313" key="3">
    <source>
        <dbReference type="Proteomes" id="UP000218113"/>
    </source>
</evidence>
<dbReference type="Proteomes" id="UP000218113">
    <property type="component" value="Unassembled WGS sequence"/>
</dbReference>
<evidence type="ECO:0000256" key="1">
    <source>
        <dbReference type="SAM" id="Phobius"/>
    </source>
</evidence>
<comment type="caution">
    <text evidence="2">The sequence shown here is derived from an EMBL/GenBank/DDBJ whole genome shotgun (WGS) entry which is preliminary data.</text>
</comment>
<accession>A0A2A4T7M0</accession>
<protein>
    <recommendedName>
        <fullName evidence="4">DUF3365 domain-containing protein</fullName>
    </recommendedName>
</protein>
<keyword evidence="1" id="KW-0472">Membrane</keyword>
<feature type="transmembrane region" description="Helical" evidence="1">
    <location>
        <begin position="12"/>
        <end position="31"/>
    </location>
</feature>
<name>A0A2A4T7M0_9DELT</name>
<evidence type="ECO:0000313" key="2">
    <source>
        <dbReference type="EMBL" id="PCI29528.1"/>
    </source>
</evidence>